<dbReference type="PRINTS" id="PR01001">
    <property type="entry name" value="FADG3PDH"/>
</dbReference>
<evidence type="ECO:0000256" key="3">
    <source>
        <dbReference type="ARBA" id="ARBA00004202"/>
    </source>
</evidence>
<dbReference type="Gene3D" id="3.30.9.10">
    <property type="entry name" value="D-Amino Acid Oxidase, subunit A, domain 2"/>
    <property type="match status" value="1"/>
</dbReference>
<evidence type="ECO:0000256" key="5">
    <source>
        <dbReference type="ARBA" id="ARBA00007330"/>
    </source>
</evidence>
<comment type="pathway">
    <text evidence="4">Polyol metabolism; glycerol degradation via glycerol kinase pathway; glycerone phosphate from sn-glycerol 3-phosphate (anaerobic route): step 1/1.</text>
</comment>
<dbReference type="InterPro" id="IPR041854">
    <property type="entry name" value="BFD-like_2Fe2S-bd_dom_sf"/>
</dbReference>
<comment type="subunit">
    <text evidence="6">Composed of a catalytic GlpA/B dimer and of membrane bound GlpC.</text>
</comment>
<dbReference type="CDD" id="cd19946">
    <property type="entry name" value="GlpA-like_Fer2_BFD-like"/>
    <property type="match status" value="1"/>
</dbReference>
<keyword evidence="15" id="KW-1185">Reference proteome</keyword>
<evidence type="ECO:0000256" key="2">
    <source>
        <dbReference type="ARBA" id="ARBA00001974"/>
    </source>
</evidence>
<name>A0A3E2B0R3_9FIRM</name>
<evidence type="ECO:0000256" key="9">
    <source>
        <dbReference type="ARBA" id="ARBA00022827"/>
    </source>
</evidence>
<gene>
    <name evidence="14" type="ORF">DV520_11825</name>
</gene>
<proteinExistence type="inferred from homology"/>
<dbReference type="PANTHER" id="PTHR42720:SF1">
    <property type="entry name" value="GLYCEROL 3-PHOSPHATE OXIDASE"/>
    <property type="match status" value="1"/>
</dbReference>
<comment type="subcellular location">
    <subcellularLocation>
        <location evidence="3">Cell membrane</location>
        <topology evidence="3">Peripheral membrane protein</topology>
    </subcellularLocation>
</comment>
<accession>A0A3E2B0R3</accession>
<evidence type="ECO:0000313" key="15">
    <source>
        <dbReference type="Proteomes" id="UP000260649"/>
    </source>
</evidence>
<dbReference type="InterPro" id="IPR052745">
    <property type="entry name" value="G3P_Oxidase/Oxidoreductase"/>
</dbReference>
<dbReference type="InterPro" id="IPR007419">
    <property type="entry name" value="BFD-like_2Fe2S-bd_dom"/>
</dbReference>
<keyword evidence="11" id="KW-0472">Membrane</keyword>
<comment type="cofactor">
    <cofactor evidence="1">
        <name>FMN</name>
        <dbReference type="ChEBI" id="CHEBI:58210"/>
    </cofactor>
</comment>
<dbReference type="PANTHER" id="PTHR42720">
    <property type="entry name" value="GLYCEROL-3-PHOSPHATE DEHYDROGENASE"/>
    <property type="match status" value="1"/>
</dbReference>
<organism evidence="14 15">
    <name type="scientific">Evtepia gabavorous</name>
    <dbReference type="NCBI Taxonomy" id="2211183"/>
    <lineage>
        <taxon>Bacteria</taxon>
        <taxon>Bacillati</taxon>
        <taxon>Bacillota</taxon>
        <taxon>Clostridia</taxon>
        <taxon>Eubacteriales</taxon>
        <taxon>Evtepia</taxon>
    </lineage>
</organism>
<dbReference type="Pfam" id="PF04324">
    <property type="entry name" value="Fer2_BFD"/>
    <property type="match status" value="1"/>
</dbReference>
<dbReference type="InterPro" id="IPR000447">
    <property type="entry name" value="G3P_DH_FAD-dep"/>
</dbReference>
<feature type="domain" description="BFD-like [2Fe-2S]-binding" evidence="13">
    <location>
        <begin position="409"/>
        <end position="461"/>
    </location>
</feature>
<feature type="domain" description="FAD dependent oxidoreductase" evidence="12">
    <location>
        <begin position="10"/>
        <end position="365"/>
    </location>
</feature>
<dbReference type="OrthoDB" id="9801699at2"/>
<dbReference type="SUPFAM" id="SSF51905">
    <property type="entry name" value="FAD/NAD(P)-binding domain"/>
    <property type="match status" value="1"/>
</dbReference>
<reference evidence="14 15" key="1">
    <citation type="submission" date="2018-07" db="EMBL/GenBank/DDBJ databases">
        <title>GABA Modulating Bacteria of the Human Gut Microbiota.</title>
        <authorList>
            <person name="Strandwitz P."/>
            <person name="Kim K.H."/>
            <person name="Terekhova D."/>
            <person name="Liu J.K."/>
            <person name="Sharma A."/>
            <person name="Levering J."/>
            <person name="Mcdonald D."/>
            <person name="Dietrich D."/>
            <person name="Ramadhar T.R."/>
            <person name="Lekbua A."/>
            <person name="Mroue N."/>
            <person name="Liston C."/>
            <person name="Stewart E.J."/>
            <person name="Dubin M.J."/>
            <person name="Zengler K."/>
            <person name="Knight R."/>
            <person name="Gilbert J.A."/>
            <person name="Clardy J."/>
            <person name="Lewis K."/>
        </authorList>
    </citation>
    <scope>NUCLEOTIDE SEQUENCE [LARGE SCALE GENOMIC DNA]</scope>
    <source>
        <strain evidence="14 15">KLE1738</strain>
    </source>
</reference>
<dbReference type="SUPFAM" id="SSF54373">
    <property type="entry name" value="FAD-linked reductases, C-terminal domain"/>
    <property type="match status" value="1"/>
</dbReference>
<evidence type="ECO:0000256" key="1">
    <source>
        <dbReference type="ARBA" id="ARBA00001917"/>
    </source>
</evidence>
<evidence type="ECO:0000256" key="10">
    <source>
        <dbReference type="ARBA" id="ARBA00023002"/>
    </source>
</evidence>
<dbReference type="GO" id="GO:0019563">
    <property type="term" value="P:glycerol catabolic process"/>
    <property type="evidence" value="ECO:0007669"/>
    <property type="project" value="UniProtKB-UniPathway"/>
</dbReference>
<dbReference type="Gene3D" id="3.50.50.60">
    <property type="entry name" value="FAD/NAD(P)-binding domain"/>
    <property type="match status" value="1"/>
</dbReference>
<evidence type="ECO:0000256" key="8">
    <source>
        <dbReference type="ARBA" id="ARBA00022630"/>
    </source>
</evidence>
<evidence type="ECO:0000256" key="6">
    <source>
        <dbReference type="ARBA" id="ARBA00011331"/>
    </source>
</evidence>
<keyword evidence="7" id="KW-1003">Cell membrane</keyword>
<dbReference type="Gene3D" id="1.10.10.1100">
    <property type="entry name" value="BFD-like [2Fe-2S]-binding domain"/>
    <property type="match status" value="1"/>
</dbReference>
<dbReference type="GO" id="GO:0005886">
    <property type="term" value="C:plasma membrane"/>
    <property type="evidence" value="ECO:0007669"/>
    <property type="project" value="UniProtKB-SubCell"/>
</dbReference>
<dbReference type="PROSITE" id="PS51257">
    <property type="entry name" value="PROKAR_LIPOPROTEIN"/>
    <property type="match status" value="1"/>
</dbReference>
<keyword evidence="10" id="KW-0560">Oxidoreductase</keyword>
<dbReference type="GO" id="GO:0006072">
    <property type="term" value="P:glycerol-3-phosphate metabolic process"/>
    <property type="evidence" value="ECO:0007669"/>
    <property type="project" value="InterPro"/>
</dbReference>
<evidence type="ECO:0000259" key="12">
    <source>
        <dbReference type="Pfam" id="PF01266"/>
    </source>
</evidence>
<comment type="caution">
    <text evidence="14">The sequence shown here is derived from an EMBL/GenBank/DDBJ whole genome shotgun (WGS) entry which is preliminary data.</text>
</comment>
<protein>
    <submittedName>
        <fullName evidence="14">FAD/NAD(P)-binding oxidoreductase</fullName>
    </submittedName>
</protein>
<evidence type="ECO:0000256" key="7">
    <source>
        <dbReference type="ARBA" id="ARBA00022475"/>
    </source>
</evidence>
<dbReference type="InterPro" id="IPR036188">
    <property type="entry name" value="FAD/NAD-bd_sf"/>
</dbReference>
<evidence type="ECO:0000313" key="14">
    <source>
        <dbReference type="EMBL" id="RFT05594.1"/>
    </source>
</evidence>
<dbReference type="GO" id="GO:0004368">
    <property type="term" value="F:glycerol-3-phosphate dehydrogenase (quinone) activity"/>
    <property type="evidence" value="ECO:0007669"/>
    <property type="project" value="InterPro"/>
</dbReference>
<dbReference type="UniPathway" id="UPA00618">
    <property type="reaction ID" value="UER00673"/>
</dbReference>
<dbReference type="InterPro" id="IPR006076">
    <property type="entry name" value="FAD-dep_OxRdtase"/>
</dbReference>
<evidence type="ECO:0000259" key="13">
    <source>
        <dbReference type="Pfam" id="PF04324"/>
    </source>
</evidence>
<dbReference type="Pfam" id="PF01266">
    <property type="entry name" value="DAO"/>
    <property type="match status" value="1"/>
</dbReference>
<evidence type="ECO:0000256" key="4">
    <source>
        <dbReference type="ARBA" id="ARBA00005157"/>
    </source>
</evidence>
<dbReference type="EMBL" id="QQRQ01000044">
    <property type="protein sequence ID" value="RFT05594.1"/>
    <property type="molecule type" value="Genomic_DNA"/>
</dbReference>
<keyword evidence="8" id="KW-0285">Flavoprotein</keyword>
<sequence length="487" mass="51731">MLDQSNRTYDILIIGGGAVGCAVARELSRSQRSVALVEKEADVAAGTSGRNSAVVHAGFNNRPGSLMAQLCVEGNQGFAALCRQLEVPYRKTGKLLVAFDQEDLAVLRRLLAQGEANGCRGLHLLDQAQLGAFLPQVGGIGAMVSPETGIFDPFLYTVALAENAVANGVHFFFRHPVTAIAPGSQGGYVVTAGRETFSARVVVNAAGLFSDRIAALAGVEGYRIYPCRGEYFILDQIAGDLLPLPVYPAPKAGAGGLGVHLTPTIHGNLLIGPSAEYIQSPEDTASTRPVMDQLFLQARQLLPALEKGQIIGAYAGLRPKLAPPGEGGYRDFVIREDKPGFVNLVGIESPGLTASLPIARRVAALVGGSLDLSPRADFQAHRRGIRRFRDQSPAAQAALIAADPDYGEVVCRCQTVTRAELRQAVENPLGVRTLAGIKYRAWATTGRCQGGYCLPKIAQMLVEDYGLAPEDVTYRGEGSPLFAGRVK</sequence>
<evidence type="ECO:0000256" key="11">
    <source>
        <dbReference type="ARBA" id="ARBA00023136"/>
    </source>
</evidence>
<dbReference type="Proteomes" id="UP000260649">
    <property type="component" value="Unassembled WGS sequence"/>
</dbReference>
<comment type="similarity">
    <text evidence="5">Belongs to the FAD-dependent glycerol-3-phosphate dehydrogenase family.</text>
</comment>
<comment type="cofactor">
    <cofactor evidence="2">
        <name>FAD</name>
        <dbReference type="ChEBI" id="CHEBI:57692"/>
    </cofactor>
</comment>
<keyword evidence="9" id="KW-0274">FAD</keyword>
<dbReference type="AlphaFoldDB" id="A0A3E2B0R3"/>